<evidence type="ECO:0000256" key="3">
    <source>
        <dbReference type="ARBA" id="ARBA00022448"/>
    </source>
</evidence>
<keyword evidence="10 12" id="KW-0739">Sodium transport</keyword>
<dbReference type="Gene3D" id="1.10.287.770">
    <property type="entry name" value="YojJ-like"/>
    <property type="match status" value="1"/>
</dbReference>
<dbReference type="OrthoDB" id="6432711at2759"/>
<evidence type="ECO:0000256" key="6">
    <source>
        <dbReference type="ARBA" id="ARBA00022989"/>
    </source>
</evidence>
<keyword evidence="4 12" id="KW-0894">Sodium channel</keyword>
<evidence type="ECO:0000256" key="4">
    <source>
        <dbReference type="ARBA" id="ARBA00022461"/>
    </source>
</evidence>
<dbReference type="GO" id="GO:0005886">
    <property type="term" value="C:plasma membrane"/>
    <property type="evidence" value="ECO:0007669"/>
    <property type="project" value="TreeGrafter"/>
</dbReference>
<dbReference type="InterPro" id="IPR001873">
    <property type="entry name" value="ENaC"/>
</dbReference>
<evidence type="ECO:0000256" key="5">
    <source>
        <dbReference type="ARBA" id="ARBA00022692"/>
    </source>
</evidence>
<evidence type="ECO:0000256" key="7">
    <source>
        <dbReference type="ARBA" id="ARBA00023053"/>
    </source>
</evidence>
<accession>A0A4Y2CR90</accession>
<keyword evidence="9 13" id="KW-0472">Membrane</keyword>
<comment type="similarity">
    <text evidence="2 12">Belongs to the amiloride-sensitive sodium channel (TC 1.A.6) family.</text>
</comment>
<evidence type="ECO:0000256" key="11">
    <source>
        <dbReference type="ARBA" id="ARBA00023303"/>
    </source>
</evidence>
<keyword evidence="15" id="KW-1185">Reference proteome</keyword>
<evidence type="ECO:0000256" key="9">
    <source>
        <dbReference type="ARBA" id="ARBA00023136"/>
    </source>
</evidence>
<dbReference type="PANTHER" id="PTHR11690">
    <property type="entry name" value="AMILORIDE-SENSITIVE SODIUM CHANNEL-RELATED"/>
    <property type="match status" value="1"/>
</dbReference>
<organism evidence="14 15">
    <name type="scientific">Araneus ventricosus</name>
    <name type="common">Orbweaver spider</name>
    <name type="synonym">Epeira ventricosa</name>
    <dbReference type="NCBI Taxonomy" id="182803"/>
    <lineage>
        <taxon>Eukaryota</taxon>
        <taxon>Metazoa</taxon>
        <taxon>Ecdysozoa</taxon>
        <taxon>Arthropoda</taxon>
        <taxon>Chelicerata</taxon>
        <taxon>Arachnida</taxon>
        <taxon>Araneae</taxon>
        <taxon>Araneomorphae</taxon>
        <taxon>Entelegynae</taxon>
        <taxon>Araneoidea</taxon>
        <taxon>Araneidae</taxon>
        <taxon>Araneus</taxon>
    </lineage>
</organism>
<evidence type="ECO:0000313" key="14">
    <source>
        <dbReference type="EMBL" id="GBM06930.1"/>
    </source>
</evidence>
<reference evidence="14 15" key="1">
    <citation type="journal article" date="2019" name="Sci. Rep.">
        <title>Orb-weaving spider Araneus ventricosus genome elucidates the spidroin gene catalogue.</title>
        <authorList>
            <person name="Kono N."/>
            <person name="Nakamura H."/>
            <person name="Ohtoshi R."/>
            <person name="Moran D.A.P."/>
            <person name="Shinohara A."/>
            <person name="Yoshida Y."/>
            <person name="Fujiwara M."/>
            <person name="Mori M."/>
            <person name="Tomita M."/>
            <person name="Arakawa K."/>
        </authorList>
    </citation>
    <scope>NUCLEOTIDE SEQUENCE [LARGE SCALE GENOMIC DNA]</scope>
</reference>
<keyword evidence="3 12" id="KW-0813">Transport</keyword>
<comment type="subcellular location">
    <subcellularLocation>
        <location evidence="1">Membrane</location>
        <topology evidence="1">Multi-pass membrane protein</topology>
    </subcellularLocation>
</comment>
<keyword evidence="7" id="KW-0915">Sodium</keyword>
<evidence type="ECO:0000256" key="8">
    <source>
        <dbReference type="ARBA" id="ARBA00023065"/>
    </source>
</evidence>
<keyword evidence="8 12" id="KW-0406">Ion transport</keyword>
<evidence type="ECO:0000313" key="15">
    <source>
        <dbReference type="Proteomes" id="UP000499080"/>
    </source>
</evidence>
<dbReference type="PANTHER" id="PTHR11690:SF227">
    <property type="entry name" value="AMILORIDE-SENSITIVE SODIUM CHANNEL"/>
    <property type="match status" value="1"/>
</dbReference>
<dbReference type="AlphaFoldDB" id="A0A4Y2CR90"/>
<evidence type="ECO:0000256" key="13">
    <source>
        <dbReference type="SAM" id="Phobius"/>
    </source>
</evidence>
<name>A0A4Y2CR90_ARAVE</name>
<evidence type="ECO:0000256" key="10">
    <source>
        <dbReference type="ARBA" id="ARBA00023201"/>
    </source>
</evidence>
<feature type="transmembrane region" description="Helical" evidence="13">
    <location>
        <begin position="390"/>
        <end position="412"/>
    </location>
</feature>
<dbReference type="PRINTS" id="PR01078">
    <property type="entry name" value="AMINACHANNEL"/>
</dbReference>
<dbReference type="Pfam" id="PF00858">
    <property type="entry name" value="ASC"/>
    <property type="match status" value="1"/>
</dbReference>
<dbReference type="GO" id="GO:0015280">
    <property type="term" value="F:ligand-gated sodium channel activity"/>
    <property type="evidence" value="ECO:0007669"/>
    <property type="project" value="TreeGrafter"/>
</dbReference>
<evidence type="ECO:0000256" key="12">
    <source>
        <dbReference type="RuleBase" id="RU000679"/>
    </source>
</evidence>
<proteinExistence type="inferred from homology"/>
<dbReference type="Proteomes" id="UP000499080">
    <property type="component" value="Unassembled WGS sequence"/>
</dbReference>
<dbReference type="EMBL" id="BGPR01000236">
    <property type="protein sequence ID" value="GBM06930.1"/>
    <property type="molecule type" value="Genomic_DNA"/>
</dbReference>
<gene>
    <name evidence="14" type="primary">mec-10_4</name>
    <name evidence="14" type="ORF">AVEN_239642_1</name>
</gene>
<protein>
    <submittedName>
        <fullName evidence="14">Degenerin mec-10</fullName>
    </submittedName>
</protein>
<dbReference type="Gene3D" id="2.60.470.10">
    <property type="entry name" value="Acid-sensing ion channels like domains"/>
    <property type="match status" value="1"/>
</dbReference>
<sequence length="430" mass="49802">MIVVVIACLGCSYQIYFFMKLYLEYPIVENLQVEERNTVHFPAVTICNLNRMKLDWEPALDCSICFENNYDKDEYSAGNPLILSERRSISSQNKNESKAQQNFLKNYFKLSPEDRKNFGYLLDEVVESCSFNFKSCEFQHNLNMRYGNCYTFNRLNGIFKDAQMVNFAGSIKALEMTLSIKPEQYLSTSHTVGMRILIHEPSDEPNPEYNGFNIIPGYETHISLKQTEVQRLPAPYKDKCVLYGGVEKPLVKSQTHCMQACIQEYNFAKCGCIEPDFWSAAKYNVCDIKNSTDVDCLNSLINELSMQGTNCKCPPPCFAKHYNEQITRALWPSKAYYLQNRGKIYKNSYKTYRKSHARVRIFFSTLEKSTFEQKAMFQEPEMFSCLGGEFGLWLGLSLFVFCELIDILLFLVGHLLRDFKKCSDFLCIII</sequence>
<evidence type="ECO:0000256" key="2">
    <source>
        <dbReference type="ARBA" id="ARBA00007193"/>
    </source>
</evidence>
<keyword evidence="11 12" id="KW-0407">Ion channel</keyword>
<feature type="non-terminal residue" evidence="14">
    <location>
        <position position="430"/>
    </location>
</feature>
<keyword evidence="6 13" id="KW-1133">Transmembrane helix</keyword>
<evidence type="ECO:0000256" key="1">
    <source>
        <dbReference type="ARBA" id="ARBA00004141"/>
    </source>
</evidence>
<keyword evidence="5 12" id="KW-0812">Transmembrane</keyword>
<comment type="caution">
    <text evidence="14">The sequence shown here is derived from an EMBL/GenBank/DDBJ whole genome shotgun (WGS) entry which is preliminary data.</text>
</comment>